<evidence type="ECO:0000256" key="2">
    <source>
        <dbReference type="ARBA" id="ARBA00023002"/>
    </source>
</evidence>
<dbReference type="SUPFAM" id="SSF51735">
    <property type="entry name" value="NAD(P)-binding Rossmann-fold domains"/>
    <property type="match status" value="1"/>
</dbReference>
<dbReference type="Pfam" id="PF05368">
    <property type="entry name" value="NmrA"/>
    <property type="match status" value="1"/>
</dbReference>
<evidence type="ECO:0000259" key="3">
    <source>
        <dbReference type="Pfam" id="PF05368"/>
    </source>
</evidence>
<keyword evidence="1" id="KW-0521">NADP</keyword>
<comment type="caution">
    <text evidence="4">The sequence shown here is derived from an EMBL/GenBank/DDBJ whole genome shotgun (WGS) entry which is preliminary data.</text>
</comment>
<name>A0A8K0TCD0_9PEZI</name>
<keyword evidence="2" id="KW-0560">Oxidoreductase</keyword>
<evidence type="ECO:0000313" key="5">
    <source>
        <dbReference type="Proteomes" id="UP000813385"/>
    </source>
</evidence>
<dbReference type="EMBL" id="JAGPXD010000004">
    <property type="protein sequence ID" value="KAH7358359.1"/>
    <property type="molecule type" value="Genomic_DNA"/>
</dbReference>
<evidence type="ECO:0000313" key="4">
    <source>
        <dbReference type="EMBL" id="KAH7358359.1"/>
    </source>
</evidence>
<dbReference type="PANTHER" id="PTHR47706">
    <property type="entry name" value="NMRA-LIKE FAMILY PROTEIN"/>
    <property type="match status" value="1"/>
</dbReference>
<keyword evidence="5" id="KW-1185">Reference proteome</keyword>
<organism evidence="4 5">
    <name type="scientific">Plectosphaerella cucumerina</name>
    <dbReference type="NCBI Taxonomy" id="40658"/>
    <lineage>
        <taxon>Eukaryota</taxon>
        <taxon>Fungi</taxon>
        <taxon>Dikarya</taxon>
        <taxon>Ascomycota</taxon>
        <taxon>Pezizomycotina</taxon>
        <taxon>Sordariomycetes</taxon>
        <taxon>Hypocreomycetidae</taxon>
        <taxon>Glomerellales</taxon>
        <taxon>Plectosphaerellaceae</taxon>
        <taxon>Plectosphaerella</taxon>
    </lineage>
</organism>
<dbReference type="PANTHER" id="PTHR47706:SF9">
    <property type="entry name" value="NMRA-LIKE DOMAIN-CONTAINING PROTEIN-RELATED"/>
    <property type="match status" value="1"/>
</dbReference>
<protein>
    <submittedName>
        <fullName evidence="4">Isoflavone reductase</fullName>
    </submittedName>
</protein>
<dbReference type="Gene3D" id="3.40.50.720">
    <property type="entry name" value="NAD(P)-binding Rossmann-like Domain"/>
    <property type="match status" value="1"/>
</dbReference>
<dbReference type="Proteomes" id="UP000813385">
    <property type="component" value="Unassembled WGS sequence"/>
</dbReference>
<accession>A0A8K0TCD0</accession>
<proteinExistence type="predicted"/>
<dbReference type="InterPro" id="IPR036291">
    <property type="entry name" value="NAD(P)-bd_dom_sf"/>
</dbReference>
<evidence type="ECO:0000256" key="1">
    <source>
        <dbReference type="ARBA" id="ARBA00022857"/>
    </source>
</evidence>
<feature type="domain" description="NmrA-like" evidence="3">
    <location>
        <begin position="5"/>
        <end position="235"/>
    </location>
</feature>
<sequence>MSLTNIIVVGASGNAGSAILPELVKSGLSITVLSRESSSATFPDSVKVVKTDFSSESLQRALSGQDAVVSMIPILALAEQQKLAEAALAAGVKLFVPSEYGSDSTNEAVLAAVPFFQAKKDALDWLKAHQDKMAWTGLITGAFFDWGLKMGIMGLDRAEGSVKLIDGGKARFTASTVGQIARALIAILKNPVEATNKLVFVESFTTSQAEVVAAIEKVTGEKYSVVPVSSQALREQAYKQLQEGDIQGGGTSLIMTLIFGEGSLEDHTHVEGGLWNARLGLKNENLEEVVKVALGI</sequence>
<dbReference type="InterPro" id="IPR051609">
    <property type="entry name" value="NmrA/Isoflavone_reductase-like"/>
</dbReference>
<gene>
    <name evidence="4" type="ORF">B0T11DRAFT_340667</name>
</gene>
<dbReference type="InterPro" id="IPR045312">
    <property type="entry name" value="PCBER-like"/>
</dbReference>
<dbReference type="OrthoDB" id="9984533at2759"/>
<dbReference type="AlphaFoldDB" id="A0A8K0TCD0"/>
<dbReference type="CDD" id="cd05259">
    <property type="entry name" value="PCBER_SDR_a"/>
    <property type="match status" value="1"/>
</dbReference>
<dbReference type="InterPro" id="IPR008030">
    <property type="entry name" value="NmrA-like"/>
</dbReference>
<reference evidence="4" key="1">
    <citation type="journal article" date="2021" name="Nat. Commun.">
        <title>Genetic determinants of endophytism in the Arabidopsis root mycobiome.</title>
        <authorList>
            <person name="Mesny F."/>
            <person name="Miyauchi S."/>
            <person name="Thiergart T."/>
            <person name="Pickel B."/>
            <person name="Atanasova L."/>
            <person name="Karlsson M."/>
            <person name="Huettel B."/>
            <person name="Barry K.W."/>
            <person name="Haridas S."/>
            <person name="Chen C."/>
            <person name="Bauer D."/>
            <person name="Andreopoulos W."/>
            <person name="Pangilinan J."/>
            <person name="LaButti K."/>
            <person name="Riley R."/>
            <person name="Lipzen A."/>
            <person name="Clum A."/>
            <person name="Drula E."/>
            <person name="Henrissat B."/>
            <person name="Kohler A."/>
            <person name="Grigoriev I.V."/>
            <person name="Martin F.M."/>
            <person name="Hacquard S."/>
        </authorList>
    </citation>
    <scope>NUCLEOTIDE SEQUENCE</scope>
    <source>
        <strain evidence="4">MPI-CAGE-AT-0016</strain>
    </source>
</reference>
<dbReference type="GO" id="GO:0016491">
    <property type="term" value="F:oxidoreductase activity"/>
    <property type="evidence" value="ECO:0007669"/>
    <property type="project" value="UniProtKB-KW"/>
</dbReference>